<keyword evidence="6" id="KW-0119">Carbohydrate metabolism</keyword>
<keyword evidence="6" id="KW-0299">Galactose metabolism</keyword>
<dbReference type="NCBIfam" id="TIGR00131">
    <property type="entry name" value="gal_kin"/>
    <property type="match status" value="1"/>
</dbReference>
<dbReference type="InterPro" id="IPR036554">
    <property type="entry name" value="GHMP_kinase_C_sf"/>
</dbReference>
<dbReference type="PROSITE" id="PS00627">
    <property type="entry name" value="GHMP_KINASES_ATP"/>
    <property type="match status" value="1"/>
</dbReference>
<comment type="caution">
    <text evidence="11">The sequence shown here is derived from an EMBL/GenBank/DDBJ whole genome shotgun (WGS) entry which is preliminary data.</text>
</comment>
<dbReference type="InterPro" id="IPR019741">
    <property type="entry name" value="Galactokinase_CS"/>
</dbReference>
<proteinExistence type="inferred from homology"/>
<dbReference type="InterPro" id="IPR019539">
    <property type="entry name" value="GalKase_N"/>
</dbReference>
<reference evidence="11 12" key="1">
    <citation type="journal article" date="2019" name="Int. J. Syst. Evol. Microbiol.">
        <title>The Global Catalogue of Microorganisms (GCM) 10K type strain sequencing project: providing services to taxonomists for standard genome sequencing and annotation.</title>
        <authorList>
            <consortium name="The Broad Institute Genomics Platform"/>
            <consortium name="The Broad Institute Genome Sequencing Center for Infectious Disease"/>
            <person name="Wu L."/>
            <person name="Ma J."/>
        </authorList>
    </citation>
    <scope>NUCLEOTIDE SEQUENCE [LARGE SCALE GENOMIC DNA]</scope>
    <source>
        <strain evidence="11 12">JCM 15976</strain>
    </source>
</reference>
<dbReference type="InterPro" id="IPR006204">
    <property type="entry name" value="GHMP_kinase_N_dom"/>
</dbReference>
<evidence type="ECO:0000256" key="6">
    <source>
        <dbReference type="ARBA" id="ARBA00023144"/>
    </source>
</evidence>
<dbReference type="InterPro" id="IPR006206">
    <property type="entry name" value="Mevalonate/galactokinase"/>
</dbReference>
<evidence type="ECO:0000256" key="2">
    <source>
        <dbReference type="ARBA" id="ARBA00022679"/>
    </source>
</evidence>
<protein>
    <recommendedName>
        <fullName evidence="7">Galactokinase</fullName>
        <ecNumber evidence="7">2.7.1.6</ecNumber>
    </recommendedName>
</protein>
<keyword evidence="3" id="KW-0547">Nucleotide-binding</keyword>
<evidence type="ECO:0000256" key="5">
    <source>
        <dbReference type="ARBA" id="ARBA00022840"/>
    </source>
</evidence>
<dbReference type="PANTHER" id="PTHR10457:SF7">
    <property type="entry name" value="GALACTOKINASE-RELATED"/>
    <property type="match status" value="1"/>
</dbReference>
<dbReference type="EC" id="2.7.1.6" evidence="7"/>
<gene>
    <name evidence="11" type="ORF">GCM10009431_07430</name>
</gene>
<keyword evidence="2" id="KW-0808">Transferase</keyword>
<name>A0ABN1JGF1_9FLAO</name>
<dbReference type="InterPro" id="IPR000705">
    <property type="entry name" value="Galactokinase"/>
</dbReference>
<dbReference type="PRINTS" id="PR00959">
    <property type="entry name" value="MEVGALKINASE"/>
</dbReference>
<dbReference type="PROSITE" id="PS00106">
    <property type="entry name" value="GALACTOKINASE"/>
    <property type="match status" value="1"/>
</dbReference>
<feature type="domain" description="GHMP kinase C-terminal" evidence="9">
    <location>
        <begin position="282"/>
        <end position="360"/>
    </location>
</feature>
<sequence>MNPKLTAEIVKRFQDKFKTQPLVLHSPGRINLIGEHTDYNEGFVFPAAINKGIVGAIEKAEKPYCTVIANDLDEEYEFSLNTIKPIANGQWRNFVVGVVGELQKRGVELEPFNFVFGGDIPKGAGLSSSAALENSVIFGLNELFNLGLSKKEMIEISQKAEHNYVGVRCGIMDQYASMFGEKDRALLLDCRTLKAKTYPLEFKDYQVMLINTNVSHNLVDAEYNDRRDVCEKVAKLLSVNFLRDATEAMLNSIKHQLYEDEYQKALYIIQENERVLKAGKMLEEKNVLGFGKLLFEAHYGAQHQFKISCKELDFLVDEAQNNPHVIGARMMGGGFGGCTINFVKTEAVKSFSDDISKKYRKTFKKECSIYFVKLSQGTHFTNN</sequence>
<evidence type="ECO:0000256" key="3">
    <source>
        <dbReference type="ARBA" id="ARBA00022741"/>
    </source>
</evidence>
<keyword evidence="12" id="KW-1185">Reference proteome</keyword>
<dbReference type="EMBL" id="BAAAGF010000001">
    <property type="protein sequence ID" value="GAA0738959.1"/>
    <property type="molecule type" value="Genomic_DNA"/>
</dbReference>
<feature type="domain" description="GHMP kinase N-terminal" evidence="8">
    <location>
        <begin position="93"/>
        <end position="180"/>
    </location>
</feature>
<dbReference type="PANTHER" id="PTHR10457">
    <property type="entry name" value="MEVALONATE KINASE/GALACTOKINASE"/>
    <property type="match status" value="1"/>
</dbReference>
<dbReference type="Proteomes" id="UP001500736">
    <property type="component" value="Unassembled WGS sequence"/>
</dbReference>
<dbReference type="Pfam" id="PF10509">
    <property type="entry name" value="GalKase_gal_bdg"/>
    <property type="match status" value="1"/>
</dbReference>
<evidence type="ECO:0000259" key="9">
    <source>
        <dbReference type="Pfam" id="PF08544"/>
    </source>
</evidence>
<dbReference type="PRINTS" id="PR00473">
    <property type="entry name" value="GALCTOKINASE"/>
</dbReference>
<feature type="domain" description="Galactokinase N-terminal" evidence="10">
    <location>
        <begin position="11"/>
        <end position="58"/>
    </location>
</feature>
<dbReference type="InterPro" id="IPR014721">
    <property type="entry name" value="Ribsml_uS5_D2-typ_fold_subgr"/>
</dbReference>
<dbReference type="Gene3D" id="3.30.70.890">
    <property type="entry name" value="GHMP kinase, C-terminal domain"/>
    <property type="match status" value="1"/>
</dbReference>
<dbReference type="Gene3D" id="3.30.230.10">
    <property type="match status" value="1"/>
</dbReference>
<keyword evidence="4" id="KW-0418">Kinase</keyword>
<dbReference type="SUPFAM" id="SSF55060">
    <property type="entry name" value="GHMP Kinase, C-terminal domain"/>
    <property type="match status" value="1"/>
</dbReference>
<evidence type="ECO:0000256" key="4">
    <source>
        <dbReference type="ARBA" id="ARBA00022777"/>
    </source>
</evidence>
<dbReference type="Pfam" id="PF00288">
    <property type="entry name" value="GHMP_kinases_N"/>
    <property type="match status" value="1"/>
</dbReference>
<dbReference type="InterPro" id="IPR006203">
    <property type="entry name" value="GHMP_knse_ATP-bd_CS"/>
</dbReference>
<accession>A0ABN1JGF1</accession>
<dbReference type="SUPFAM" id="SSF54211">
    <property type="entry name" value="Ribosomal protein S5 domain 2-like"/>
    <property type="match status" value="1"/>
</dbReference>
<keyword evidence="5" id="KW-0067">ATP-binding</keyword>
<evidence type="ECO:0000313" key="12">
    <source>
        <dbReference type="Proteomes" id="UP001500736"/>
    </source>
</evidence>
<evidence type="ECO:0000256" key="1">
    <source>
        <dbReference type="ARBA" id="ARBA00006566"/>
    </source>
</evidence>
<dbReference type="InterPro" id="IPR020568">
    <property type="entry name" value="Ribosomal_Su5_D2-typ_SF"/>
</dbReference>
<dbReference type="PIRSF" id="PIRSF000530">
    <property type="entry name" value="Galactokinase"/>
    <property type="match status" value="1"/>
</dbReference>
<evidence type="ECO:0000259" key="10">
    <source>
        <dbReference type="Pfam" id="PF10509"/>
    </source>
</evidence>
<organism evidence="11 12">
    <name type="scientific">Gaetbulibacter jejuensis</name>
    <dbReference type="NCBI Taxonomy" id="584607"/>
    <lineage>
        <taxon>Bacteria</taxon>
        <taxon>Pseudomonadati</taxon>
        <taxon>Bacteroidota</taxon>
        <taxon>Flavobacteriia</taxon>
        <taxon>Flavobacteriales</taxon>
        <taxon>Flavobacteriaceae</taxon>
        <taxon>Gaetbulibacter</taxon>
    </lineage>
</organism>
<evidence type="ECO:0000259" key="8">
    <source>
        <dbReference type="Pfam" id="PF00288"/>
    </source>
</evidence>
<comment type="similarity">
    <text evidence="1">Belongs to the GHMP kinase family. GalK subfamily.</text>
</comment>
<evidence type="ECO:0000313" key="11">
    <source>
        <dbReference type="EMBL" id="GAA0738959.1"/>
    </source>
</evidence>
<dbReference type="InterPro" id="IPR013750">
    <property type="entry name" value="GHMP_kinase_C_dom"/>
</dbReference>
<dbReference type="RefSeq" id="WP_343795882.1">
    <property type="nucleotide sequence ID" value="NZ_BAAAGF010000001.1"/>
</dbReference>
<evidence type="ECO:0000256" key="7">
    <source>
        <dbReference type="NCBIfam" id="TIGR00131"/>
    </source>
</evidence>
<dbReference type="Pfam" id="PF08544">
    <property type="entry name" value="GHMP_kinases_C"/>
    <property type="match status" value="1"/>
</dbReference>